<dbReference type="InterPro" id="IPR029787">
    <property type="entry name" value="Nucleotide_cyclase"/>
</dbReference>
<comment type="caution">
    <text evidence="3">Lacks conserved residue(s) required for the propagation of feature annotation.</text>
</comment>
<dbReference type="GO" id="GO:0052621">
    <property type="term" value="F:diguanylate cyclase activity"/>
    <property type="evidence" value="ECO:0007669"/>
    <property type="project" value="UniProtKB-EC"/>
</dbReference>
<dbReference type="CDD" id="cd01949">
    <property type="entry name" value="GGDEF"/>
    <property type="match status" value="1"/>
</dbReference>
<name>A0A6L8LFD3_9RHOB</name>
<feature type="domain" description="Response regulatory" evidence="4">
    <location>
        <begin position="136"/>
        <end position="254"/>
    </location>
</feature>
<proteinExistence type="predicted"/>
<dbReference type="PROSITE" id="PS50887">
    <property type="entry name" value="GGDEF"/>
    <property type="match status" value="1"/>
</dbReference>
<comment type="caution">
    <text evidence="6">The sequence shown here is derived from an EMBL/GenBank/DDBJ whole genome shotgun (WGS) entry which is preliminary data.</text>
</comment>
<dbReference type="InterPro" id="IPR011006">
    <property type="entry name" value="CheY-like_superfamily"/>
</dbReference>
<protein>
    <recommendedName>
        <fullName evidence="1">diguanylate cyclase</fullName>
        <ecNumber evidence="1">2.7.7.65</ecNumber>
    </recommendedName>
</protein>
<evidence type="ECO:0000256" key="1">
    <source>
        <dbReference type="ARBA" id="ARBA00012528"/>
    </source>
</evidence>
<dbReference type="PANTHER" id="PTHR45138:SF9">
    <property type="entry name" value="DIGUANYLATE CYCLASE DGCM-RELATED"/>
    <property type="match status" value="1"/>
</dbReference>
<reference evidence="6 7" key="1">
    <citation type="submission" date="2020-01" db="EMBL/GenBank/DDBJ databases">
        <authorList>
            <person name="Chen S."/>
        </authorList>
    </citation>
    <scope>NUCLEOTIDE SEQUENCE [LARGE SCALE GENOMIC DNA]</scope>
    <source>
        <strain evidence="6 7">GS-10</strain>
    </source>
</reference>
<dbReference type="EMBL" id="WWEN01000002">
    <property type="protein sequence ID" value="MYM54761.1"/>
    <property type="molecule type" value="Genomic_DNA"/>
</dbReference>
<accession>A0A6L8LFD3</accession>
<feature type="domain" description="Response regulatory" evidence="4">
    <location>
        <begin position="1"/>
        <end position="103"/>
    </location>
</feature>
<dbReference type="InterPro" id="IPR050469">
    <property type="entry name" value="Diguanylate_Cyclase"/>
</dbReference>
<dbReference type="GO" id="GO:0000160">
    <property type="term" value="P:phosphorelay signal transduction system"/>
    <property type="evidence" value="ECO:0007669"/>
    <property type="project" value="InterPro"/>
</dbReference>
<evidence type="ECO:0000256" key="3">
    <source>
        <dbReference type="PROSITE-ProRule" id="PRU00169"/>
    </source>
</evidence>
<dbReference type="InterPro" id="IPR000160">
    <property type="entry name" value="GGDEF_dom"/>
</dbReference>
<organism evidence="6 7">
    <name type="scientific">Thalassovita mangrovi</name>
    <dbReference type="NCBI Taxonomy" id="2692236"/>
    <lineage>
        <taxon>Bacteria</taxon>
        <taxon>Pseudomonadati</taxon>
        <taxon>Pseudomonadota</taxon>
        <taxon>Alphaproteobacteria</taxon>
        <taxon>Rhodobacterales</taxon>
        <taxon>Roseobacteraceae</taxon>
        <taxon>Thalassovita</taxon>
    </lineage>
</organism>
<dbReference type="NCBIfam" id="TIGR00254">
    <property type="entry name" value="GGDEF"/>
    <property type="match status" value="1"/>
</dbReference>
<dbReference type="SMART" id="SM00267">
    <property type="entry name" value="GGDEF"/>
    <property type="match status" value="1"/>
</dbReference>
<dbReference type="InterPro" id="IPR001789">
    <property type="entry name" value="Sig_transdc_resp-reg_receiver"/>
</dbReference>
<dbReference type="FunFam" id="3.30.70.270:FF:000001">
    <property type="entry name" value="Diguanylate cyclase domain protein"/>
    <property type="match status" value="1"/>
</dbReference>
<dbReference type="AlphaFoldDB" id="A0A6L8LFD3"/>
<evidence type="ECO:0000256" key="2">
    <source>
        <dbReference type="ARBA" id="ARBA00034247"/>
    </source>
</evidence>
<dbReference type="EC" id="2.7.7.65" evidence="1"/>
<dbReference type="InterPro" id="IPR043128">
    <property type="entry name" value="Rev_trsase/Diguanyl_cyclase"/>
</dbReference>
<keyword evidence="7" id="KW-1185">Reference proteome</keyword>
<dbReference type="SUPFAM" id="SSF52172">
    <property type="entry name" value="CheY-like"/>
    <property type="match status" value="2"/>
</dbReference>
<feature type="domain" description="GGDEF" evidence="5">
    <location>
        <begin position="307"/>
        <end position="446"/>
    </location>
</feature>
<dbReference type="GO" id="GO:0005886">
    <property type="term" value="C:plasma membrane"/>
    <property type="evidence" value="ECO:0007669"/>
    <property type="project" value="TreeGrafter"/>
</dbReference>
<dbReference type="PANTHER" id="PTHR45138">
    <property type="entry name" value="REGULATORY COMPONENTS OF SENSORY TRANSDUCTION SYSTEM"/>
    <property type="match status" value="1"/>
</dbReference>
<gene>
    <name evidence="6" type="ORF">GR167_05560</name>
</gene>
<dbReference type="GO" id="GO:1902201">
    <property type="term" value="P:negative regulation of bacterial-type flagellum-dependent cell motility"/>
    <property type="evidence" value="ECO:0007669"/>
    <property type="project" value="TreeGrafter"/>
</dbReference>
<evidence type="ECO:0000259" key="5">
    <source>
        <dbReference type="PROSITE" id="PS50887"/>
    </source>
</evidence>
<evidence type="ECO:0000313" key="7">
    <source>
        <dbReference type="Proteomes" id="UP000479043"/>
    </source>
</evidence>
<sequence length="448" mass="48485">MRLKLASAYYDVVQASSGGEALAILDREDPDLVMVSGPLPDMSCESFCKVIRATETGRDRPLLLMLPRADRPTLISALRCGADQVLPATVSDQLLFSQLRALIRGQYSSEQAFLRDNSSPAFGFGEPTAPFLSGLKIAIVADDRSLARRWQSDLHLPDQFRLSNHTPRSLIRDIETQGNPDILMVGVDGQTPDCGLSLLAGFCANTRKRRSMVLAVITNGDDALAAEALDLGANDVLVNGFSAAEAEETMLRLTRLARRKHLADSLHSTLRKGLRDAMIDPLTGLYNRRYAFPYLQKMIEEAATGAAPLAVMVADLDHFKRINDQHGHVAGDDILRRVTNRMSACLPAGALLARLGGEEFLIAIPSMSDSEARLTARRLCDAIGDVPFTLPGAAAPIPVTISIGLSLGGGVNAQRPANAQQLMEQADRALYRAKSDGRNQVMFSRPAA</sequence>
<evidence type="ECO:0000259" key="4">
    <source>
        <dbReference type="PROSITE" id="PS50110"/>
    </source>
</evidence>
<dbReference type="Gene3D" id="3.40.50.2300">
    <property type="match status" value="1"/>
</dbReference>
<dbReference type="Pfam" id="PF00990">
    <property type="entry name" value="GGDEF"/>
    <property type="match status" value="1"/>
</dbReference>
<comment type="catalytic activity">
    <reaction evidence="2">
        <text>2 GTP = 3',3'-c-di-GMP + 2 diphosphate</text>
        <dbReference type="Rhea" id="RHEA:24898"/>
        <dbReference type="ChEBI" id="CHEBI:33019"/>
        <dbReference type="ChEBI" id="CHEBI:37565"/>
        <dbReference type="ChEBI" id="CHEBI:58805"/>
        <dbReference type="EC" id="2.7.7.65"/>
    </reaction>
</comment>
<dbReference type="GO" id="GO:0043709">
    <property type="term" value="P:cell adhesion involved in single-species biofilm formation"/>
    <property type="evidence" value="ECO:0007669"/>
    <property type="project" value="TreeGrafter"/>
</dbReference>
<evidence type="ECO:0000313" key="6">
    <source>
        <dbReference type="EMBL" id="MYM54761.1"/>
    </source>
</evidence>
<dbReference type="Proteomes" id="UP000479043">
    <property type="component" value="Unassembled WGS sequence"/>
</dbReference>
<dbReference type="Gene3D" id="3.30.70.270">
    <property type="match status" value="1"/>
</dbReference>
<dbReference type="PROSITE" id="PS50110">
    <property type="entry name" value="RESPONSE_REGULATORY"/>
    <property type="match status" value="2"/>
</dbReference>
<dbReference type="SUPFAM" id="SSF55073">
    <property type="entry name" value="Nucleotide cyclase"/>
    <property type="match status" value="1"/>
</dbReference>